<keyword evidence="4" id="KW-1185">Reference proteome</keyword>
<name>A0A2T1E4G8_9CYAN</name>
<evidence type="ECO:0000313" key="3">
    <source>
        <dbReference type="EMBL" id="PSB27534.1"/>
    </source>
</evidence>
<feature type="region of interest" description="Disordered" evidence="1">
    <location>
        <begin position="85"/>
        <end position="106"/>
    </location>
</feature>
<reference evidence="4" key="1">
    <citation type="submission" date="2018-02" db="EMBL/GenBank/DDBJ databases">
        <authorList>
            <person name="Moore K."/>
            <person name="Momper L."/>
        </authorList>
    </citation>
    <scope>NUCLEOTIDE SEQUENCE [LARGE SCALE GENOMIC DNA]</scope>
    <source>
        <strain evidence="4">ULC18</strain>
    </source>
</reference>
<dbReference type="Proteomes" id="UP000239576">
    <property type="component" value="Unassembled WGS sequence"/>
</dbReference>
<keyword evidence="2" id="KW-0732">Signal</keyword>
<accession>A0A2T1E4G8</accession>
<gene>
    <name evidence="3" type="ORF">C7B82_16375</name>
</gene>
<reference evidence="3 4" key="2">
    <citation type="submission" date="2018-03" db="EMBL/GenBank/DDBJ databases">
        <title>The ancient ancestry and fast evolution of plastids.</title>
        <authorList>
            <person name="Moore K.R."/>
            <person name="Magnabosco C."/>
            <person name="Momper L."/>
            <person name="Gold D.A."/>
            <person name="Bosak T."/>
            <person name="Fournier G.P."/>
        </authorList>
    </citation>
    <scope>NUCLEOTIDE SEQUENCE [LARGE SCALE GENOMIC DNA]</scope>
    <source>
        <strain evidence="3 4">ULC18</strain>
    </source>
</reference>
<evidence type="ECO:0000256" key="1">
    <source>
        <dbReference type="SAM" id="MobiDB-lite"/>
    </source>
</evidence>
<dbReference type="EMBL" id="PVWK01000089">
    <property type="protein sequence ID" value="PSB27534.1"/>
    <property type="molecule type" value="Genomic_DNA"/>
</dbReference>
<proteinExistence type="predicted"/>
<organism evidence="3 4">
    <name type="scientific">Stenomitos frigidus ULC18</name>
    <dbReference type="NCBI Taxonomy" id="2107698"/>
    <lineage>
        <taxon>Bacteria</taxon>
        <taxon>Bacillati</taxon>
        <taxon>Cyanobacteriota</taxon>
        <taxon>Cyanophyceae</taxon>
        <taxon>Leptolyngbyales</taxon>
        <taxon>Leptolyngbyaceae</taxon>
        <taxon>Stenomitos</taxon>
    </lineage>
</organism>
<feature type="signal peptide" evidence="2">
    <location>
        <begin position="1"/>
        <end position="19"/>
    </location>
</feature>
<sequence length="106" mass="11289">MAIALAFCIHFLQATPALSAIEPTIQLETPLVQYDTGAIATASQPPKLVPAVLGGKSVYVLYSTRPNDVILVRCYPTYQPSLEVKPMGGQPNQKEGTLTCKPSGAM</sequence>
<feature type="chain" id="PRO_5015597572" evidence="2">
    <location>
        <begin position="20"/>
        <end position="106"/>
    </location>
</feature>
<dbReference type="AlphaFoldDB" id="A0A2T1E4G8"/>
<evidence type="ECO:0000256" key="2">
    <source>
        <dbReference type="SAM" id="SignalP"/>
    </source>
</evidence>
<comment type="caution">
    <text evidence="3">The sequence shown here is derived from an EMBL/GenBank/DDBJ whole genome shotgun (WGS) entry which is preliminary data.</text>
</comment>
<evidence type="ECO:0000313" key="4">
    <source>
        <dbReference type="Proteomes" id="UP000239576"/>
    </source>
</evidence>
<protein>
    <submittedName>
        <fullName evidence="3">Uncharacterized protein</fullName>
    </submittedName>
</protein>